<protein>
    <recommendedName>
        <fullName evidence="4">DUF3558 domain-containing protein</fullName>
    </recommendedName>
</protein>
<dbReference type="EMBL" id="JACHNF010000001">
    <property type="protein sequence ID" value="MBB5983609.1"/>
    <property type="molecule type" value="Genomic_DNA"/>
</dbReference>
<accession>A0A841DZL2</accession>
<dbReference type="AlphaFoldDB" id="A0A841DZL2"/>
<proteinExistence type="predicted"/>
<reference evidence="2 3" key="1">
    <citation type="submission" date="2020-08" db="EMBL/GenBank/DDBJ databases">
        <title>Sequencing the genomes of 1000 actinobacteria strains.</title>
        <authorList>
            <person name="Klenk H.-P."/>
        </authorList>
    </citation>
    <scope>NUCLEOTIDE SEQUENCE [LARGE SCALE GENOMIC DNA]</scope>
    <source>
        <strain evidence="2 3">DSM 17294</strain>
    </source>
</reference>
<keyword evidence="3" id="KW-1185">Reference proteome</keyword>
<gene>
    <name evidence="2" type="ORF">HDA44_006950</name>
</gene>
<dbReference type="RefSeq" id="WP_184841746.1">
    <property type="nucleotide sequence ID" value="NZ_BAAAVN010000012.1"/>
</dbReference>
<evidence type="ECO:0008006" key="4">
    <source>
        <dbReference type="Google" id="ProtNLM"/>
    </source>
</evidence>
<evidence type="ECO:0000256" key="1">
    <source>
        <dbReference type="SAM" id="SignalP"/>
    </source>
</evidence>
<evidence type="ECO:0000313" key="3">
    <source>
        <dbReference type="Proteomes" id="UP000558997"/>
    </source>
</evidence>
<feature type="chain" id="PRO_5039731821" description="DUF3558 domain-containing protein" evidence="1">
    <location>
        <begin position="30"/>
        <end position="227"/>
    </location>
</feature>
<dbReference type="PROSITE" id="PS51257">
    <property type="entry name" value="PROKAR_LIPOPROTEIN"/>
    <property type="match status" value="1"/>
</dbReference>
<evidence type="ECO:0000313" key="2">
    <source>
        <dbReference type="EMBL" id="MBB5983609.1"/>
    </source>
</evidence>
<keyword evidence="1" id="KW-0732">Signal</keyword>
<name>A0A841DZL2_9ACTN</name>
<sequence length="227" mass="23170">MSRKTLIARRGASALAGISLLLFATACGASVTKGTPPGGGGGGGGGTNYVPKATALKVCSLIDLAPLARSLHSTGYTFGPKDVPAGVGLEWNGPQCSAQFTLAPLGGTVMVPARLNAAVIAYPTAAEADQQFQDRVKKAADKEAGTATVTELPGEWTKGTIVVSRGHGDNALYALIRKDSYLVKISLQVSSDAAGKAKWPFTLNQTQATVASTAKAFYTSASAKLTA</sequence>
<organism evidence="2 3">
    <name type="scientific">Kribbella solani</name>
    <dbReference type="NCBI Taxonomy" id="236067"/>
    <lineage>
        <taxon>Bacteria</taxon>
        <taxon>Bacillati</taxon>
        <taxon>Actinomycetota</taxon>
        <taxon>Actinomycetes</taxon>
        <taxon>Propionibacteriales</taxon>
        <taxon>Kribbellaceae</taxon>
        <taxon>Kribbella</taxon>
    </lineage>
</organism>
<comment type="caution">
    <text evidence="2">The sequence shown here is derived from an EMBL/GenBank/DDBJ whole genome shotgun (WGS) entry which is preliminary data.</text>
</comment>
<dbReference type="Proteomes" id="UP000558997">
    <property type="component" value="Unassembled WGS sequence"/>
</dbReference>
<feature type="signal peptide" evidence="1">
    <location>
        <begin position="1"/>
        <end position="29"/>
    </location>
</feature>